<evidence type="ECO:0000313" key="2">
    <source>
        <dbReference type="EMBL" id="KAF8867491.1"/>
    </source>
</evidence>
<dbReference type="AlphaFoldDB" id="A0A9P5N6I7"/>
<proteinExistence type="predicted"/>
<dbReference type="Pfam" id="PF18758">
    <property type="entry name" value="KDZ"/>
    <property type="match status" value="1"/>
</dbReference>
<protein>
    <submittedName>
        <fullName evidence="2">Uncharacterized protein</fullName>
    </submittedName>
</protein>
<evidence type="ECO:0000256" key="1">
    <source>
        <dbReference type="SAM" id="MobiDB-lite"/>
    </source>
</evidence>
<feature type="region of interest" description="Disordered" evidence="1">
    <location>
        <begin position="32"/>
        <end position="56"/>
    </location>
</feature>
<dbReference type="PANTHER" id="PTHR33096:SF1">
    <property type="entry name" value="CXC1-LIKE CYSTEINE CLUSTER ASSOCIATED WITH KDZ TRANSPOSASES DOMAIN-CONTAINING PROTEIN"/>
    <property type="match status" value="1"/>
</dbReference>
<sequence length="224" mass="24881">LQWYATLEDTKSHQLQEAINSMQENTRPVVEVDDQEAHSADDIPAHNQTEEPVNNHPSEYLRERCPACFGGSNWHQPDEIADAIVCIDACFTQKCQKSQGKTSSVPHDHPSTIFVPPADVADTQSHVENVQPAPPKPKEPLADGFEPGMKVSAAILDECYESFQATDSNCVKASTKFFANTGLMGLLCHHDQVLWLVNMTSASEKQYYALCLLEHLFKNIPATM</sequence>
<accession>A0A9P5N6I7</accession>
<dbReference type="InterPro" id="IPR040521">
    <property type="entry name" value="KDZ"/>
</dbReference>
<comment type="caution">
    <text evidence="2">The sequence shown here is derived from an EMBL/GenBank/DDBJ whole genome shotgun (WGS) entry which is preliminary data.</text>
</comment>
<dbReference type="Proteomes" id="UP000724874">
    <property type="component" value="Unassembled WGS sequence"/>
</dbReference>
<name>A0A9P5N6I7_GYMJU</name>
<feature type="compositionally biased region" description="Polar residues" evidence="1">
    <location>
        <begin position="46"/>
        <end position="56"/>
    </location>
</feature>
<reference evidence="2" key="1">
    <citation type="submission" date="2020-11" db="EMBL/GenBank/DDBJ databases">
        <authorList>
            <consortium name="DOE Joint Genome Institute"/>
            <person name="Ahrendt S."/>
            <person name="Riley R."/>
            <person name="Andreopoulos W."/>
            <person name="LaButti K."/>
            <person name="Pangilinan J."/>
            <person name="Ruiz-duenas F.J."/>
            <person name="Barrasa J.M."/>
            <person name="Sanchez-Garcia M."/>
            <person name="Camarero S."/>
            <person name="Miyauchi S."/>
            <person name="Serrano A."/>
            <person name="Linde D."/>
            <person name="Babiker R."/>
            <person name="Drula E."/>
            <person name="Ayuso-Fernandez I."/>
            <person name="Pacheco R."/>
            <person name="Padilla G."/>
            <person name="Ferreira P."/>
            <person name="Barriuso J."/>
            <person name="Kellner H."/>
            <person name="Castanera R."/>
            <person name="Alfaro M."/>
            <person name="Ramirez L."/>
            <person name="Pisabarro A.G."/>
            <person name="Kuo A."/>
            <person name="Tritt A."/>
            <person name="Lipzen A."/>
            <person name="He G."/>
            <person name="Yan M."/>
            <person name="Ng V."/>
            <person name="Cullen D."/>
            <person name="Martin F."/>
            <person name="Rosso M.-N."/>
            <person name="Henrissat B."/>
            <person name="Hibbett D."/>
            <person name="Martinez A.T."/>
            <person name="Grigoriev I.V."/>
        </authorList>
    </citation>
    <scope>NUCLEOTIDE SEQUENCE</scope>
    <source>
        <strain evidence="2">AH 44721</strain>
    </source>
</reference>
<dbReference type="EMBL" id="JADNYJ010001091">
    <property type="protein sequence ID" value="KAF8867491.1"/>
    <property type="molecule type" value="Genomic_DNA"/>
</dbReference>
<organism evidence="2 3">
    <name type="scientific">Gymnopilus junonius</name>
    <name type="common">Spectacular rustgill mushroom</name>
    <name type="synonym">Gymnopilus spectabilis subsp. junonius</name>
    <dbReference type="NCBI Taxonomy" id="109634"/>
    <lineage>
        <taxon>Eukaryota</taxon>
        <taxon>Fungi</taxon>
        <taxon>Dikarya</taxon>
        <taxon>Basidiomycota</taxon>
        <taxon>Agaricomycotina</taxon>
        <taxon>Agaricomycetes</taxon>
        <taxon>Agaricomycetidae</taxon>
        <taxon>Agaricales</taxon>
        <taxon>Agaricineae</taxon>
        <taxon>Hymenogastraceae</taxon>
        <taxon>Gymnopilus</taxon>
    </lineage>
</organism>
<dbReference type="PANTHER" id="PTHR33096">
    <property type="entry name" value="CXC2 DOMAIN-CONTAINING PROTEIN"/>
    <property type="match status" value="1"/>
</dbReference>
<feature type="non-terminal residue" evidence="2">
    <location>
        <position position="1"/>
    </location>
</feature>
<keyword evidence="3" id="KW-1185">Reference proteome</keyword>
<dbReference type="OrthoDB" id="2666777at2759"/>
<gene>
    <name evidence="2" type="ORF">CPB84DRAFT_1698862</name>
</gene>
<evidence type="ECO:0000313" key="3">
    <source>
        <dbReference type="Proteomes" id="UP000724874"/>
    </source>
</evidence>
<feature type="compositionally biased region" description="Basic and acidic residues" evidence="1">
    <location>
        <begin position="35"/>
        <end position="44"/>
    </location>
</feature>